<dbReference type="GO" id="GO:0009289">
    <property type="term" value="C:pilus"/>
    <property type="evidence" value="ECO:0007669"/>
    <property type="project" value="InterPro"/>
</dbReference>
<dbReference type="InterPro" id="IPR008966">
    <property type="entry name" value="Adhesion_dom_sf"/>
</dbReference>
<dbReference type="SUPFAM" id="SSF49401">
    <property type="entry name" value="Bacterial adhesins"/>
    <property type="match status" value="1"/>
</dbReference>
<proteinExistence type="predicted"/>
<dbReference type="EMBL" id="UFXZ01000001">
    <property type="protein sequence ID" value="STC90075.1"/>
    <property type="molecule type" value="Genomic_DNA"/>
</dbReference>
<dbReference type="GO" id="GO:0007155">
    <property type="term" value="P:cell adhesion"/>
    <property type="evidence" value="ECO:0007669"/>
    <property type="project" value="InterPro"/>
</dbReference>
<dbReference type="EMBL" id="CP016043">
    <property type="protein sequence ID" value="AOV97540.1"/>
    <property type="molecule type" value="Genomic_DNA"/>
</dbReference>
<reference evidence="3 5" key="2">
    <citation type="submission" date="2018-06" db="EMBL/GenBank/DDBJ databases">
        <authorList>
            <consortium name="Pathogen Informatics"/>
            <person name="Doyle S."/>
        </authorList>
    </citation>
    <scope>NUCLEOTIDE SEQUENCE [LARGE SCALE GENOMIC DNA]</scope>
    <source>
        <strain evidence="3 5">NCTC12121</strain>
    </source>
</reference>
<evidence type="ECO:0000313" key="2">
    <source>
        <dbReference type="EMBL" id="AOV97540.1"/>
    </source>
</evidence>
<dbReference type="AlphaFoldDB" id="A0A376DJY8"/>
<organism evidence="3 5">
    <name type="scientific">Edwardsiella hoshinae</name>
    <dbReference type="NCBI Taxonomy" id="93378"/>
    <lineage>
        <taxon>Bacteria</taxon>
        <taxon>Pseudomonadati</taxon>
        <taxon>Pseudomonadota</taxon>
        <taxon>Gammaproteobacteria</taxon>
        <taxon>Enterobacterales</taxon>
        <taxon>Hafniaceae</taxon>
        <taxon>Edwardsiella</taxon>
    </lineage>
</organism>
<feature type="domain" description="Fimbrial-type adhesion" evidence="1">
    <location>
        <begin position="226"/>
        <end position="354"/>
    </location>
</feature>
<accession>A0A376DJY8</accession>
<dbReference type="OrthoDB" id="8926940at2"/>
<dbReference type="RefSeq" id="WP_024523011.1">
    <property type="nucleotide sequence ID" value="NZ_CP016043.1"/>
</dbReference>
<protein>
    <submittedName>
        <fullName evidence="2">Fimbrial protein</fullName>
    </submittedName>
    <submittedName>
        <fullName evidence="3">P pilus assembly protein, pilin FimA</fullName>
    </submittedName>
</protein>
<dbReference type="KEGG" id="eho:A9798_11660"/>
<keyword evidence="4" id="KW-1185">Reference proteome</keyword>
<dbReference type="Proteomes" id="UP000255248">
    <property type="component" value="Unassembled WGS sequence"/>
</dbReference>
<dbReference type="STRING" id="93378.A9798_11660"/>
<dbReference type="Pfam" id="PF00419">
    <property type="entry name" value="Fimbrial"/>
    <property type="match status" value="1"/>
</dbReference>
<evidence type="ECO:0000259" key="1">
    <source>
        <dbReference type="Pfam" id="PF00419"/>
    </source>
</evidence>
<name>A0A376DJY8_9GAMM</name>
<dbReference type="InterPro" id="IPR000259">
    <property type="entry name" value="Adhesion_dom_fimbrial"/>
</dbReference>
<dbReference type="Proteomes" id="UP000175893">
    <property type="component" value="Chromosome"/>
</dbReference>
<evidence type="ECO:0000313" key="5">
    <source>
        <dbReference type="Proteomes" id="UP000255248"/>
    </source>
</evidence>
<evidence type="ECO:0000313" key="4">
    <source>
        <dbReference type="Proteomes" id="UP000175893"/>
    </source>
</evidence>
<sequence>MTKSITLKTLLMLGLLALLGFSVSRQAFALSCREGSNAHRPYPSGLLSQTIEIEQPIVLSASEFVRDRLIWRSPTFTSTFTCWDTNNHPQGEDAYIYWNPQGWLRWLDPSLAVGVSINGVDYDGINRQEGSKGPNLGPATLPRYHHWYQARPQTVRVSYSVYIKATGVPPPAVFRPFGIAPALFQVDGVGGLNATPDSNFRAHIRGLDRIQVIHCNPQIHVQTNGGNSIHFGKLSAARARPGEIAAQQSFTITARLRGGQCGGQQLQASFSTLRPDASDRTLILPDSAPGVGIFLSKASSPTQPIPLQTNVDFGEKLHDKQYEVSENFIANLKWLTDRPKAGKFHATANVDVTFK</sequence>
<evidence type="ECO:0000313" key="3">
    <source>
        <dbReference type="EMBL" id="STC90075.1"/>
    </source>
</evidence>
<gene>
    <name evidence="2" type="ORF">A9798_11660</name>
    <name evidence="3" type="ORF">NCTC12121_02478</name>
</gene>
<reference evidence="2 4" key="1">
    <citation type="submission" date="2016-06" db="EMBL/GenBank/DDBJ databases">
        <title>Complete genome sequence of Edwardsiella hoshinae ATCC 35051.</title>
        <authorList>
            <person name="Reichley S.R."/>
            <person name="Waldbieser G.C."/>
            <person name="Lawrence M.L."/>
            <person name="Griffin M.J."/>
        </authorList>
    </citation>
    <scope>NUCLEOTIDE SEQUENCE [LARGE SCALE GENOMIC DNA]</scope>
    <source>
        <strain evidence="2 4">ATCC 35051</strain>
    </source>
</reference>
<dbReference type="InterPro" id="IPR036937">
    <property type="entry name" value="Adhesion_dom_fimbrial_sf"/>
</dbReference>
<dbReference type="Gene3D" id="2.60.40.1090">
    <property type="entry name" value="Fimbrial-type adhesion domain"/>
    <property type="match status" value="1"/>
</dbReference>